<dbReference type="PANTHER" id="PTHR11177:SF317">
    <property type="entry name" value="CHITINASE 12-RELATED"/>
    <property type="match status" value="1"/>
</dbReference>
<dbReference type="EMBL" id="BAAFGZ010000084">
    <property type="protein sequence ID" value="GAB0134550.1"/>
    <property type="molecule type" value="Genomic_DNA"/>
</dbReference>
<keyword evidence="3" id="KW-0843">Virulence</keyword>
<comment type="similarity">
    <text evidence="1">Belongs to the glycosyl hydrolase 18 family. Chitinase class V subfamily.</text>
</comment>
<sequence>MHLLSSLSWLAIGANALSVDHSSGADVAAEHKSGGSHKDCVIPKTPGTAKKHCPYSYAYYPNWAVYAKNVTVTQIPAHLFTHLSYAFADVRPRDGQVILSDIPADTQRLYPGDDQKAPGKNLYGNLKQLYLLKKKYRYLNTCLAIGGATYSVNITSMLPSATKRETFARSAANLAGQLGFDCVEIDYEHVKNKDEAENIVDLLKRLRAALDKLEIESKATARFLIGYATPAGKDNYKLLDFPRMNEYVDIFNFMAVDYAGATWSKKSGFLDNLYPSKKNPAATEFNTNSGIHDYLHEYKVPSHKIVLQNPLYGRAFAQTKGIGKDFKGPGKDGSLGQEGIWFYKDLPPKGYNLKWTNDLEAVGSYSYDKAKKYLIACDTAEIVRAKVEYVKQKKLGGTSFWEVSQDRLHSDDANYPSLIATAIEAYGGPDALDKRMNNLNYPLSEYKNLQNQMK</sequence>
<dbReference type="SMART" id="SM00636">
    <property type="entry name" value="Glyco_18"/>
    <property type="match status" value="1"/>
</dbReference>
<evidence type="ECO:0000256" key="1">
    <source>
        <dbReference type="ARBA" id="ARBA00008682"/>
    </source>
</evidence>
<protein>
    <recommendedName>
        <fullName evidence="2">chitinase</fullName>
        <ecNumber evidence="2">3.2.1.14</ecNumber>
    </recommendedName>
</protein>
<reference evidence="7" key="1">
    <citation type="submission" date="2024-06" db="EMBL/GenBank/DDBJ databases">
        <title>Draft Genome Sequences of Epichloe bromicola Strains Isolated from Elymus ciliaris.</title>
        <authorList>
            <consortium name="Epichloe bromicola genome sequencing consortium"/>
            <person name="Miura A."/>
            <person name="Imano S."/>
            <person name="Ashida A."/>
            <person name="Sato I."/>
            <person name="Chiba S."/>
            <person name="Tanaka A."/>
            <person name="Camagna M."/>
            <person name="Takemoto D."/>
        </authorList>
    </citation>
    <scope>NUCLEOTIDE SEQUENCE [LARGE SCALE GENOMIC DNA]</scope>
    <source>
        <strain evidence="7">DP</strain>
    </source>
</reference>
<dbReference type="Gene3D" id="3.20.20.80">
    <property type="entry name" value="Glycosidases"/>
    <property type="match status" value="1"/>
</dbReference>
<dbReference type="InterPro" id="IPR050314">
    <property type="entry name" value="Glycosyl_Hydrlase_18"/>
</dbReference>
<gene>
    <name evidence="6" type="primary">g2915</name>
    <name evidence="6" type="ORF">EsDP_00002915</name>
</gene>
<proteinExistence type="inferred from homology"/>
<dbReference type="PANTHER" id="PTHR11177">
    <property type="entry name" value="CHITINASE"/>
    <property type="match status" value="1"/>
</dbReference>
<dbReference type="EC" id="3.2.1.14" evidence="2"/>
<accession>A0ABQ0CM77</accession>
<dbReference type="PROSITE" id="PS51910">
    <property type="entry name" value="GH18_2"/>
    <property type="match status" value="1"/>
</dbReference>
<dbReference type="InterPro" id="IPR029070">
    <property type="entry name" value="Chitinase_insertion_sf"/>
</dbReference>
<organism evidence="6 7">
    <name type="scientific">Epichloe bromicola</name>
    <dbReference type="NCBI Taxonomy" id="79588"/>
    <lineage>
        <taxon>Eukaryota</taxon>
        <taxon>Fungi</taxon>
        <taxon>Dikarya</taxon>
        <taxon>Ascomycota</taxon>
        <taxon>Pezizomycotina</taxon>
        <taxon>Sordariomycetes</taxon>
        <taxon>Hypocreomycetidae</taxon>
        <taxon>Hypocreales</taxon>
        <taxon>Clavicipitaceae</taxon>
        <taxon>Epichloe</taxon>
    </lineage>
</organism>
<keyword evidence="7" id="KW-1185">Reference proteome</keyword>
<evidence type="ECO:0000256" key="3">
    <source>
        <dbReference type="ARBA" id="ARBA00023026"/>
    </source>
</evidence>
<keyword evidence="4" id="KW-0732">Signal</keyword>
<name>A0ABQ0CM77_9HYPO</name>
<feature type="signal peptide" evidence="4">
    <location>
        <begin position="1"/>
        <end position="16"/>
    </location>
</feature>
<dbReference type="Pfam" id="PF00704">
    <property type="entry name" value="Glyco_hydro_18"/>
    <property type="match status" value="1"/>
</dbReference>
<evidence type="ECO:0000313" key="7">
    <source>
        <dbReference type="Proteomes" id="UP001562357"/>
    </source>
</evidence>
<evidence type="ECO:0000256" key="2">
    <source>
        <dbReference type="ARBA" id="ARBA00012729"/>
    </source>
</evidence>
<evidence type="ECO:0000256" key="4">
    <source>
        <dbReference type="SAM" id="SignalP"/>
    </source>
</evidence>
<evidence type="ECO:0000259" key="5">
    <source>
        <dbReference type="PROSITE" id="PS51910"/>
    </source>
</evidence>
<dbReference type="SUPFAM" id="SSF51445">
    <property type="entry name" value="(Trans)glycosidases"/>
    <property type="match status" value="1"/>
</dbReference>
<comment type="caution">
    <text evidence="6">The sequence shown here is derived from an EMBL/GenBank/DDBJ whole genome shotgun (WGS) entry which is preliminary data.</text>
</comment>
<dbReference type="InterPro" id="IPR001223">
    <property type="entry name" value="Glyco_hydro18_cat"/>
</dbReference>
<dbReference type="SUPFAM" id="SSF54556">
    <property type="entry name" value="Chitinase insertion domain"/>
    <property type="match status" value="1"/>
</dbReference>
<feature type="domain" description="GH18" evidence="5">
    <location>
        <begin position="54"/>
        <end position="429"/>
    </location>
</feature>
<dbReference type="Gene3D" id="3.10.50.10">
    <property type="match status" value="1"/>
</dbReference>
<evidence type="ECO:0000313" key="6">
    <source>
        <dbReference type="EMBL" id="GAB0134550.1"/>
    </source>
</evidence>
<feature type="chain" id="PRO_5047046221" description="chitinase" evidence="4">
    <location>
        <begin position="17"/>
        <end position="454"/>
    </location>
</feature>
<dbReference type="InterPro" id="IPR011583">
    <property type="entry name" value="Chitinase_II/V-like_cat"/>
</dbReference>
<dbReference type="InterPro" id="IPR017853">
    <property type="entry name" value="GH"/>
</dbReference>
<dbReference type="Proteomes" id="UP001562357">
    <property type="component" value="Unassembled WGS sequence"/>
</dbReference>